<name>A0ABS2SZ35_9BACI</name>
<keyword evidence="3" id="KW-1185">Reference proteome</keyword>
<feature type="transmembrane region" description="Helical" evidence="1">
    <location>
        <begin position="12"/>
        <end position="35"/>
    </location>
</feature>
<keyword evidence="1" id="KW-0812">Transmembrane</keyword>
<protein>
    <submittedName>
        <fullName evidence="2">Phosphoglycerol transferase MdoB-like AlkP superfamily enzyme</fullName>
    </submittedName>
</protein>
<dbReference type="EMBL" id="JAFBCV010000017">
    <property type="protein sequence ID" value="MBM7840787.1"/>
    <property type="molecule type" value="Genomic_DNA"/>
</dbReference>
<proteinExistence type="predicted"/>
<feature type="transmembrane region" description="Helical" evidence="1">
    <location>
        <begin position="81"/>
        <end position="98"/>
    </location>
</feature>
<keyword evidence="1" id="KW-1133">Transmembrane helix</keyword>
<dbReference type="Proteomes" id="UP001179280">
    <property type="component" value="Unassembled WGS sequence"/>
</dbReference>
<organism evidence="2 3">
    <name type="scientific">Shouchella xiaoxiensis</name>
    <dbReference type="NCBI Taxonomy" id="766895"/>
    <lineage>
        <taxon>Bacteria</taxon>
        <taxon>Bacillati</taxon>
        <taxon>Bacillota</taxon>
        <taxon>Bacilli</taxon>
        <taxon>Bacillales</taxon>
        <taxon>Bacillaceae</taxon>
        <taxon>Shouchella</taxon>
    </lineage>
</organism>
<evidence type="ECO:0000256" key="1">
    <source>
        <dbReference type="SAM" id="Phobius"/>
    </source>
</evidence>
<evidence type="ECO:0000313" key="3">
    <source>
        <dbReference type="Proteomes" id="UP001179280"/>
    </source>
</evidence>
<feature type="transmembrane region" description="Helical" evidence="1">
    <location>
        <begin position="55"/>
        <end position="74"/>
    </location>
</feature>
<accession>A0ABS2SZ35</accession>
<evidence type="ECO:0000313" key="2">
    <source>
        <dbReference type="EMBL" id="MBM7840787.1"/>
    </source>
</evidence>
<sequence>MEKPNRSVVNKSLFIVTLVLSHLMMIFPYVFYVFFKSFVNPSADQPEVLYSNGMILFLMIVTVFVLVSFVLNFIFKNYYGIFLACLISVACLITFIQAF</sequence>
<gene>
    <name evidence="2" type="ORF">JOC54_004080</name>
</gene>
<comment type="caution">
    <text evidence="2">The sequence shown here is derived from an EMBL/GenBank/DDBJ whole genome shotgun (WGS) entry which is preliminary data.</text>
</comment>
<keyword evidence="1" id="KW-0472">Membrane</keyword>
<reference evidence="2" key="1">
    <citation type="submission" date="2021-01" db="EMBL/GenBank/DDBJ databases">
        <title>Genomic Encyclopedia of Type Strains, Phase IV (KMG-IV): sequencing the most valuable type-strain genomes for metagenomic binning, comparative biology and taxonomic classification.</title>
        <authorList>
            <person name="Goeker M."/>
        </authorList>
    </citation>
    <scope>NUCLEOTIDE SEQUENCE</scope>
    <source>
        <strain evidence="2">DSM 21943</strain>
    </source>
</reference>
<dbReference type="RefSeq" id="WP_204468596.1">
    <property type="nucleotide sequence ID" value="NZ_JAFBCV010000017.1"/>
</dbReference>